<feature type="domain" description="Dipicolinate synthase subunit A N-terminal" evidence="1">
    <location>
        <begin position="11"/>
        <end position="115"/>
    </location>
</feature>
<evidence type="ECO:0000313" key="3">
    <source>
        <dbReference type="Proteomes" id="UP000503399"/>
    </source>
</evidence>
<proteinExistence type="predicted"/>
<dbReference type="InterPro" id="IPR031629">
    <property type="entry name" value="DpaA_N"/>
</dbReference>
<evidence type="ECO:0000313" key="2">
    <source>
        <dbReference type="EMBL" id="CAB1129026.1"/>
    </source>
</evidence>
<dbReference type="AlphaFoldDB" id="A0A6F8ZGW2"/>
<dbReference type="Proteomes" id="UP000503399">
    <property type="component" value="Chromosome"/>
</dbReference>
<dbReference type="SUPFAM" id="SSF51735">
    <property type="entry name" value="NAD(P)-binding Rossmann-fold domains"/>
    <property type="match status" value="1"/>
</dbReference>
<dbReference type="KEGG" id="hfv:R50_1525"/>
<dbReference type="Pfam" id="PF16924">
    <property type="entry name" value="DpaA_N"/>
    <property type="match status" value="1"/>
</dbReference>
<reference evidence="2 3" key="1">
    <citation type="submission" date="2020-02" db="EMBL/GenBank/DDBJ databases">
        <authorList>
            <person name="Hogendoorn C."/>
        </authorList>
    </citation>
    <scope>NUCLEOTIDE SEQUENCE [LARGE SCALE GENOMIC DNA]</scope>
    <source>
        <strain evidence="2">R501</strain>
    </source>
</reference>
<sequence>MSSMPRQRRALVVAGDARQHHLAAWLAARGWRVYALGFAAPGVETVPAWPGLGPGAMLVGPLRGIGPGGGLGEGMPVLTPEQVADLGPGGLIAAGRIAPDVAAWAREAEVDCLAYLSDEAFQWHNAVPTAEAAIALAVGRTGETVAERPFAVLGAGRVGLTLAVRLAALGARVRVLERDPGLRARARALGLAAGPWDRNLIRGMDGIFNTVPAPVLDQAWFDVLQPAWVMDLASAPGGRAPGVVVAEGRYLPQPGLPGRFAPRAAARILAEVLEDWWRMHR</sequence>
<organism evidence="2 3">
    <name type="scientific">Candidatus Hydrogenisulfobacillus filiaventi</name>
    <dbReference type="NCBI Taxonomy" id="2707344"/>
    <lineage>
        <taxon>Bacteria</taxon>
        <taxon>Bacillati</taxon>
        <taxon>Bacillota</taxon>
        <taxon>Clostridia</taxon>
        <taxon>Eubacteriales</taxon>
        <taxon>Clostridiales Family XVII. Incertae Sedis</taxon>
        <taxon>Candidatus Hydrogenisulfobacillus</taxon>
    </lineage>
</organism>
<name>A0A6F8ZGW2_9FIRM</name>
<gene>
    <name evidence="2" type="ORF">R50_1525</name>
</gene>
<dbReference type="Gene3D" id="3.40.50.720">
    <property type="entry name" value="NAD(P)-binding Rossmann-like Domain"/>
    <property type="match status" value="2"/>
</dbReference>
<protein>
    <submittedName>
        <fullName evidence="2">Hydroxyacid dehydrogenase</fullName>
    </submittedName>
</protein>
<keyword evidence="3" id="KW-1185">Reference proteome</keyword>
<accession>A0A6F8ZGW2</accession>
<dbReference type="InterPro" id="IPR036291">
    <property type="entry name" value="NAD(P)-bd_dom_sf"/>
</dbReference>
<dbReference type="EMBL" id="LR778114">
    <property type="protein sequence ID" value="CAB1129026.1"/>
    <property type="molecule type" value="Genomic_DNA"/>
</dbReference>
<evidence type="ECO:0000259" key="1">
    <source>
        <dbReference type="Pfam" id="PF16924"/>
    </source>
</evidence>